<protein>
    <recommendedName>
        <fullName evidence="2">Reverse transcriptase domain-containing protein</fullName>
    </recommendedName>
</protein>
<gene>
    <name evidence="3" type="ORF">AXW67_17435</name>
</gene>
<dbReference type="InterPro" id="IPR024937">
    <property type="entry name" value="Domain_X"/>
</dbReference>
<dbReference type="PANTHER" id="PTHR34047">
    <property type="entry name" value="NUCLEAR INTRON MATURASE 1, MITOCHONDRIAL-RELATED"/>
    <property type="match status" value="1"/>
</dbReference>
<dbReference type="InterPro" id="IPR043502">
    <property type="entry name" value="DNA/RNA_pol_sf"/>
</dbReference>
<keyword evidence="4" id="KW-1185">Reference proteome</keyword>
<dbReference type="Pfam" id="PF00078">
    <property type="entry name" value="RVT_1"/>
    <property type="match status" value="1"/>
</dbReference>
<evidence type="ECO:0000313" key="3">
    <source>
        <dbReference type="EMBL" id="OAF14853.1"/>
    </source>
</evidence>
<dbReference type="PANTHER" id="PTHR34047:SF8">
    <property type="entry name" value="PROTEIN YKFC"/>
    <property type="match status" value="1"/>
</dbReference>
<dbReference type="Gene3D" id="3.90.1680.10">
    <property type="entry name" value="SOS response associated peptidase-like"/>
    <property type="match status" value="1"/>
</dbReference>
<accession>A0A176Z4Z9</accession>
<evidence type="ECO:0000313" key="4">
    <source>
        <dbReference type="Proteomes" id="UP000077173"/>
    </source>
</evidence>
<dbReference type="SUPFAM" id="SSF56672">
    <property type="entry name" value="DNA/RNA polymerases"/>
    <property type="match status" value="1"/>
</dbReference>
<dbReference type="InterPro" id="IPR003738">
    <property type="entry name" value="SRAP"/>
</dbReference>
<reference evidence="3 4" key="1">
    <citation type="submission" date="2016-02" db="EMBL/GenBank/DDBJ databases">
        <title>Draft genome sequence of the strain BR 10247T Bradyrhizobium neotropicale isolated from nodules of Centrolobium paraense.</title>
        <authorList>
            <person name="Simoes-Araujo J.L."/>
            <person name="Barauna A.C."/>
            <person name="Silva K."/>
            <person name="Zilli J.E."/>
        </authorList>
    </citation>
    <scope>NUCLEOTIDE SEQUENCE [LARGE SCALE GENOMIC DNA]</scope>
    <source>
        <strain evidence="3 4">BR 10247</strain>
    </source>
</reference>
<feature type="domain" description="Reverse transcriptase" evidence="2">
    <location>
        <begin position="41"/>
        <end position="339"/>
    </location>
</feature>
<evidence type="ECO:0000256" key="1">
    <source>
        <dbReference type="ARBA" id="ARBA00034120"/>
    </source>
</evidence>
<name>A0A176Z4Z9_9BRAD</name>
<dbReference type="CDD" id="cd01651">
    <property type="entry name" value="RT_G2_intron"/>
    <property type="match status" value="1"/>
</dbReference>
<evidence type="ECO:0000259" key="2">
    <source>
        <dbReference type="PROSITE" id="PS50878"/>
    </source>
</evidence>
<dbReference type="InterPro" id="IPR036590">
    <property type="entry name" value="SRAP-like"/>
</dbReference>
<comment type="caution">
    <text evidence="3">The sequence shown here is derived from an EMBL/GenBank/DDBJ whole genome shotgun (WGS) entry which is preliminary data.</text>
</comment>
<sequence length="646" mass="73670">MRSPHLFEWAYEKVSRNKGALTPGVDGKTFDGMSLAKLADIARRVADGTYRFRPVRRVYIPKDNGKTRPLGIPTVEDRLVQEAVRILLEAIYEPVFLDESHGFRPRRSCHTALKSIKKTWTGCKWLVEVDVRGFFDNIDHDILLGLLKKRIDDDRFIALIEGMLKAGYMEDWVYGRTYSGTPQGGVVSPLLANIYLHELDQHMQTMKAGFDKGRDRRPFPRYAALERRVLSLRRKIERLRASGADRAEIDAALAEIKAINKERRKVPSVDPMDPNFKRLRYCRYADDFLIGIIGSKREACEIMVCVEQFLTETLKLTVSPEKSGVYAASKGVTFLSYRISTYTSYGAGRKSNRTGPDGRTWRVVRRPTTGNVSLRVPRKEVTAFCKRHDYGDLARKTGRPREQFLVTSDVATVLAYNSEFRGFANYHSFADDFKGALGLLELVVFRSLVKTLAMRHRTTRARTMARLWNGTDYEVSSVVRGKLRSIKLWRLKHLTQTYWTSPVVDNVTAGAWWVKSPNDLIDRLAEYAPEPNPETKKKDVVWFALEESRPLFCFVGIWTEFKGDRGTKSKPIPGPHLVYGFLTTSPNAVVEPIHSKAMPVILTTEEERDIWMRAPWDEAKALQRPLADDALKIVMRGADKEDNIAA</sequence>
<comment type="similarity">
    <text evidence="1">Belongs to the bacterial reverse transcriptase family.</text>
</comment>
<proteinExistence type="inferred from homology"/>
<dbReference type="AlphaFoldDB" id="A0A176Z4Z9"/>
<dbReference type="Pfam" id="PF01348">
    <property type="entry name" value="Intron_maturas2"/>
    <property type="match status" value="1"/>
</dbReference>
<dbReference type="EMBL" id="LSEF01000068">
    <property type="protein sequence ID" value="OAF14853.1"/>
    <property type="molecule type" value="Genomic_DNA"/>
</dbReference>
<dbReference type="InterPro" id="IPR051083">
    <property type="entry name" value="GrpII_Intron_Splice-Mob/Def"/>
</dbReference>
<organism evidence="3 4">
    <name type="scientific">Bradyrhizobium neotropicale</name>
    <dbReference type="NCBI Taxonomy" id="1497615"/>
    <lineage>
        <taxon>Bacteria</taxon>
        <taxon>Pseudomonadati</taxon>
        <taxon>Pseudomonadota</taxon>
        <taxon>Alphaproteobacteria</taxon>
        <taxon>Hyphomicrobiales</taxon>
        <taxon>Nitrobacteraceae</taxon>
        <taxon>Bradyrhizobium</taxon>
    </lineage>
</organism>
<dbReference type="GO" id="GO:0006397">
    <property type="term" value="P:mRNA processing"/>
    <property type="evidence" value="ECO:0007669"/>
    <property type="project" value="InterPro"/>
</dbReference>
<dbReference type="GO" id="GO:0003697">
    <property type="term" value="F:single-stranded DNA binding"/>
    <property type="evidence" value="ECO:0007669"/>
    <property type="project" value="InterPro"/>
</dbReference>
<dbReference type="Proteomes" id="UP000077173">
    <property type="component" value="Unassembled WGS sequence"/>
</dbReference>
<dbReference type="PROSITE" id="PS50878">
    <property type="entry name" value="RT_POL"/>
    <property type="match status" value="1"/>
</dbReference>
<dbReference type="Pfam" id="PF02586">
    <property type="entry name" value="SRAP"/>
    <property type="match status" value="1"/>
</dbReference>
<dbReference type="SUPFAM" id="SSF143081">
    <property type="entry name" value="BB1717-like"/>
    <property type="match status" value="1"/>
</dbReference>
<dbReference type="InterPro" id="IPR000477">
    <property type="entry name" value="RT_dom"/>
</dbReference>
<dbReference type="GO" id="GO:0106300">
    <property type="term" value="P:protein-DNA covalent cross-linking repair"/>
    <property type="evidence" value="ECO:0007669"/>
    <property type="project" value="InterPro"/>
</dbReference>